<feature type="region of interest" description="Disordered" evidence="9">
    <location>
        <begin position="1201"/>
        <end position="1466"/>
    </location>
</feature>
<organism evidence="11 12">
    <name type="scientific">Diatraea saccharalis</name>
    <name type="common">sugarcane borer</name>
    <dbReference type="NCBI Taxonomy" id="40085"/>
    <lineage>
        <taxon>Eukaryota</taxon>
        <taxon>Metazoa</taxon>
        <taxon>Ecdysozoa</taxon>
        <taxon>Arthropoda</taxon>
        <taxon>Hexapoda</taxon>
        <taxon>Insecta</taxon>
        <taxon>Pterygota</taxon>
        <taxon>Neoptera</taxon>
        <taxon>Endopterygota</taxon>
        <taxon>Lepidoptera</taxon>
        <taxon>Glossata</taxon>
        <taxon>Ditrysia</taxon>
        <taxon>Pyraloidea</taxon>
        <taxon>Crambidae</taxon>
        <taxon>Crambinae</taxon>
        <taxon>Diatraea</taxon>
    </lineage>
</organism>
<evidence type="ECO:0000259" key="10">
    <source>
        <dbReference type="PROSITE" id="PS50102"/>
    </source>
</evidence>
<feature type="compositionally biased region" description="Basic and acidic residues" evidence="9">
    <location>
        <begin position="1230"/>
        <end position="1268"/>
    </location>
</feature>
<evidence type="ECO:0000256" key="1">
    <source>
        <dbReference type="ARBA" id="ARBA00004123"/>
    </source>
</evidence>
<dbReference type="GO" id="GO:0003712">
    <property type="term" value="F:transcription coregulator activity"/>
    <property type="evidence" value="ECO:0007669"/>
    <property type="project" value="InterPro"/>
</dbReference>
<feature type="compositionally biased region" description="Low complexity" evidence="9">
    <location>
        <begin position="1324"/>
        <end position="1338"/>
    </location>
</feature>
<evidence type="ECO:0000313" key="12">
    <source>
        <dbReference type="Proteomes" id="UP001153714"/>
    </source>
</evidence>
<dbReference type="Pfam" id="PF00076">
    <property type="entry name" value="RRM_1"/>
    <property type="match status" value="1"/>
</dbReference>
<feature type="compositionally biased region" description="Basic and acidic residues" evidence="9">
    <location>
        <begin position="41"/>
        <end position="54"/>
    </location>
</feature>
<feature type="compositionally biased region" description="Low complexity" evidence="9">
    <location>
        <begin position="1406"/>
        <end position="1440"/>
    </location>
</feature>
<sequence length="1605" mass="183499">MESHIMNIPYHQSRYRTIGHKIMRTSNSVSSESSCNQNSPEYKRQDSEYDRAPYEEESNEDQDWQNRAVDVSQSGQDSSDNDEENDDEQIEVQEVHYETRDTDSLLYEPYSAEIENLEDNSLIEGDDYDIIQVYAVDPNLDLEGSSEDEELPVTEIKQSDYSIRHYTDKEIEYINPDGPPSDILENSFNSDEETPVVSNVDDYFIKADNNKDIFEVKDEPVVKDVDEYFIKDVTPHMSNVDDFFVKHKVQERFCIETPSSRGDELLSQSNVKKSPKIEINPQQNVNIAPQGDITVNNSDLEGLRNIENIKRFLLEDLPCTKLKNTQRSCSLPHSPNNICMDINDAKTCLSFEDLNLDLSDLALDKSDNLANKSDDIPHTLTEEDVNSFLITSQPESESMIKYEDDFDPQDMEIEKPIESSVNTIHETDINMPTKANRTSTPIKQTKKPTVLEFCVEKLSQSTPPKTELITDVKTELDDFIDVESCNDTVVPVLEANNLNSLLEQFEATEQLNTKTKRIVVKTEEPKVKTVNKTSLTNGMRLQDAGVQLNKNKMRQILMPSTINATLRRSPSPVHSDHDYCTSKKQQSLPKLKKGQSLLKPEVLSSNSRILNSRHRSCKNKKVVYNFSDDESEKCKSSNSKNKKGANNRNDSDVKLKKQSIKQPVKPVAQATCRKKLSPTHCVESDSVKNISVINKNASKACDTPCSQSSNGSIKLTIKNKSEVILSCDFENSHKSKHSEKSKNISASDKKTDNDKISNNIKGTKMKEVKTLKIKDIEVSSSKSKSVHSKEQVKESSVSDINVKEEPQDNFYTALFSNKQDVQIPPTMVKTEKRPFDEELQRISEITIKKETEQPQKKKKLNLHEYKMRRVNSNNSSTTVSPEAIFPDLPHLNIDKTLKSTMNQIQNGPQQIKSQTEPEPKKIFDPIREASRKILMNTMKQKARRKRDEDIMSKIPKIENLELQPLISDAEMMKMVGMAPTEEQAIPVAIVRPQAPADYEEIILVSIGVNTDENVFKKLESVNLKRKSKSPQADTKGLINFKIKKTDHVLKQNVFEPMRRDKKCTIDEKKQDTKIDKERYRDITAALKRVEKQVDPKIASNSLFASIQDVVMKKAPEDVNEELDRTLKAISAIDKKAEYQYVKTPIVREYDMNVEHGEDKVILYLKKDRIKPPSSTTVVQTEMKYKSVEKVTNVPINVPTNVSKEMVVNRRRNDSDMSMSSEGSPVRKSKSPREEKLKVIAVKPKEKVVEKRSLSKEKRPRSKDKYETKNRRRSRSHSRSRRRRRSRSRSRSRSGGRYNRYRRSDSPYRRKRRSRSPYRRRALSPRRSPSGRRSVSGRHSPVHRRSPSLRHDHRRSSSRTRQIDLRRSKTPIPKKVKLSPQNSIEKINLNDKKPKSMTPPLRKPTISESSDSSTSSSSSSSTSSSSSSSSASDDSSHRSCSPYKKDEPYRQSYRSYSSEDRESNTPVEERRIVFVGKLEKDATKSSLRSMFSKFGPVMEVRLHCKEDGTRYGFVTYKRACDAWSAVEAAGAYPQYDVGFGGRRAFCRQSYADLDGLEAKYTESAFHGQATLPSRRSDTMTFEQMLLEMKKKLSQRKGDKKKHDDNP</sequence>
<dbReference type="GO" id="GO:0003723">
    <property type="term" value="F:RNA binding"/>
    <property type="evidence" value="ECO:0007669"/>
    <property type="project" value="UniProtKB-UniRule"/>
</dbReference>
<feature type="compositionally biased region" description="Basic residues" evidence="9">
    <location>
        <begin position="1339"/>
        <end position="1357"/>
    </location>
</feature>
<feature type="compositionally biased region" description="Basic residues" evidence="9">
    <location>
        <begin position="1367"/>
        <end position="1376"/>
    </location>
</feature>
<dbReference type="SUPFAM" id="SSF54928">
    <property type="entry name" value="RNA-binding domain, RBD"/>
    <property type="match status" value="1"/>
</dbReference>
<evidence type="ECO:0000256" key="8">
    <source>
        <dbReference type="PROSITE-ProRule" id="PRU00176"/>
    </source>
</evidence>
<dbReference type="Gene3D" id="3.30.70.330">
    <property type="match status" value="1"/>
</dbReference>
<evidence type="ECO:0000256" key="7">
    <source>
        <dbReference type="ARBA" id="ARBA00023242"/>
    </source>
</evidence>
<feature type="compositionally biased region" description="Low complexity" evidence="9">
    <location>
        <begin position="582"/>
        <end position="597"/>
    </location>
</feature>
<feature type="compositionally biased region" description="Basic and acidic residues" evidence="9">
    <location>
        <begin position="731"/>
        <end position="755"/>
    </location>
</feature>
<accession>A0A9N9REN9</accession>
<dbReference type="PANTHER" id="PTHR15528">
    <property type="entry name" value="PEROXISOME PROLIFERATOR ACTIVATED RECEPTOR GAMMA COACTIVATOR 1 PGC-1 -RELATED"/>
    <property type="match status" value="1"/>
</dbReference>
<dbReference type="PROSITE" id="PS50102">
    <property type="entry name" value="RRM"/>
    <property type="match status" value="1"/>
</dbReference>
<name>A0A9N9REN9_9NEOP</name>
<feature type="domain" description="RRM" evidence="10">
    <location>
        <begin position="1470"/>
        <end position="1550"/>
    </location>
</feature>
<evidence type="ECO:0000256" key="6">
    <source>
        <dbReference type="ARBA" id="ARBA00023163"/>
    </source>
</evidence>
<feature type="compositionally biased region" description="Basic residues" evidence="9">
    <location>
        <begin position="1269"/>
        <end position="1293"/>
    </location>
</feature>
<evidence type="ECO:0000313" key="11">
    <source>
        <dbReference type="EMBL" id="CAG9794700.1"/>
    </source>
</evidence>
<gene>
    <name evidence="11" type="ORF">DIATSA_LOCUS12053</name>
</gene>
<feature type="region of interest" description="Disordered" evidence="9">
    <location>
        <begin position="631"/>
        <end position="669"/>
    </location>
</feature>
<feature type="region of interest" description="Disordered" evidence="9">
    <location>
        <begin position="25"/>
        <end position="88"/>
    </location>
</feature>
<dbReference type="Proteomes" id="UP001153714">
    <property type="component" value="Chromosome 7"/>
</dbReference>
<evidence type="ECO:0000256" key="2">
    <source>
        <dbReference type="ARBA" id="ARBA00022553"/>
    </source>
</evidence>
<keyword evidence="6" id="KW-0804">Transcription</keyword>
<feature type="region of interest" description="Disordered" evidence="9">
    <location>
        <begin position="566"/>
        <end position="597"/>
    </location>
</feature>
<feature type="region of interest" description="Disordered" evidence="9">
    <location>
        <begin position="731"/>
        <end position="763"/>
    </location>
</feature>
<dbReference type="SMART" id="SM00360">
    <property type="entry name" value="RRM"/>
    <property type="match status" value="1"/>
</dbReference>
<dbReference type="InterPro" id="IPR035979">
    <property type="entry name" value="RBD_domain_sf"/>
</dbReference>
<reference evidence="11" key="1">
    <citation type="submission" date="2021-12" db="EMBL/GenBank/DDBJ databases">
        <authorList>
            <person name="King R."/>
        </authorList>
    </citation>
    <scope>NUCLEOTIDE SEQUENCE</scope>
</reference>
<evidence type="ECO:0000256" key="9">
    <source>
        <dbReference type="SAM" id="MobiDB-lite"/>
    </source>
</evidence>
<keyword evidence="12" id="KW-1185">Reference proteome</keyword>
<protein>
    <recommendedName>
        <fullName evidence="10">RRM domain-containing protein</fullName>
    </recommendedName>
</protein>
<evidence type="ECO:0000256" key="4">
    <source>
        <dbReference type="ARBA" id="ARBA00023015"/>
    </source>
</evidence>
<reference evidence="11" key="2">
    <citation type="submission" date="2022-10" db="EMBL/GenBank/DDBJ databases">
        <authorList>
            <consortium name="ENA_rothamsted_submissions"/>
            <consortium name="culmorum"/>
            <person name="King R."/>
        </authorList>
    </citation>
    <scope>NUCLEOTIDE SEQUENCE</scope>
</reference>
<comment type="subcellular location">
    <subcellularLocation>
        <location evidence="1">Nucleus</location>
    </subcellularLocation>
</comment>
<keyword evidence="2" id="KW-0597">Phosphoprotein</keyword>
<dbReference type="OrthoDB" id="10047851at2759"/>
<dbReference type="EMBL" id="OU893338">
    <property type="protein sequence ID" value="CAG9794700.1"/>
    <property type="molecule type" value="Genomic_DNA"/>
</dbReference>
<proteinExistence type="predicted"/>
<dbReference type="PANTHER" id="PTHR15528:SF11">
    <property type="entry name" value="FI18188P1"/>
    <property type="match status" value="1"/>
</dbReference>
<keyword evidence="4" id="KW-0805">Transcription regulation</keyword>
<keyword evidence="7" id="KW-0539">Nucleus</keyword>
<feature type="compositionally biased region" description="Acidic residues" evidence="9">
    <location>
        <begin position="79"/>
        <end position="88"/>
    </location>
</feature>
<keyword evidence="5" id="KW-0010">Activator</keyword>
<dbReference type="InterPro" id="IPR034605">
    <property type="entry name" value="PGC-1"/>
</dbReference>
<feature type="compositionally biased region" description="Low complexity" evidence="9">
    <location>
        <begin position="69"/>
        <end position="78"/>
    </location>
</feature>
<keyword evidence="3 8" id="KW-0694">RNA-binding</keyword>
<dbReference type="GO" id="GO:0005634">
    <property type="term" value="C:nucleus"/>
    <property type="evidence" value="ECO:0007669"/>
    <property type="project" value="UniProtKB-SubCell"/>
</dbReference>
<feature type="compositionally biased region" description="Low complexity" evidence="9">
    <location>
        <begin position="26"/>
        <end position="39"/>
    </location>
</feature>
<dbReference type="GO" id="GO:0045944">
    <property type="term" value="P:positive regulation of transcription by RNA polymerase II"/>
    <property type="evidence" value="ECO:0007669"/>
    <property type="project" value="TreeGrafter"/>
</dbReference>
<feature type="compositionally biased region" description="Basic and acidic residues" evidence="9">
    <location>
        <begin position="1456"/>
        <end position="1466"/>
    </location>
</feature>
<feature type="compositionally biased region" description="Basic residues" evidence="9">
    <location>
        <begin position="1308"/>
        <end position="1323"/>
    </location>
</feature>
<dbReference type="InterPro" id="IPR000504">
    <property type="entry name" value="RRM_dom"/>
</dbReference>
<evidence type="ECO:0000256" key="5">
    <source>
        <dbReference type="ARBA" id="ARBA00023159"/>
    </source>
</evidence>
<dbReference type="InterPro" id="IPR012677">
    <property type="entry name" value="Nucleotide-bd_a/b_plait_sf"/>
</dbReference>
<evidence type="ECO:0000256" key="3">
    <source>
        <dbReference type="ARBA" id="ARBA00022884"/>
    </source>
</evidence>